<keyword evidence="1" id="KW-1133">Transmembrane helix</keyword>
<proteinExistence type="predicted"/>
<organism evidence="2 3">
    <name type="scientific">Anopheles maculatus</name>
    <dbReference type="NCBI Taxonomy" id="74869"/>
    <lineage>
        <taxon>Eukaryota</taxon>
        <taxon>Metazoa</taxon>
        <taxon>Ecdysozoa</taxon>
        <taxon>Arthropoda</taxon>
        <taxon>Hexapoda</taxon>
        <taxon>Insecta</taxon>
        <taxon>Pterygota</taxon>
        <taxon>Neoptera</taxon>
        <taxon>Endopterygota</taxon>
        <taxon>Diptera</taxon>
        <taxon>Nematocera</taxon>
        <taxon>Culicoidea</taxon>
        <taxon>Culicidae</taxon>
        <taxon>Anophelinae</taxon>
        <taxon>Anopheles</taxon>
        <taxon>Anopheles maculatus group</taxon>
    </lineage>
</organism>
<keyword evidence="1" id="KW-0812">Transmembrane</keyword>
<accession>A0A182SHQ8</accession>
<feature type="transmembrane region" description="Helical" evidence="1">
    <location>
        <begin position="179"/>
        <end position="207"/>
    </location>
</feature>
<keyword evidence="1" id="KW-0472">Membrane</keyword>
<sequence>MVMFLSRVFRKLKDFEQTFANDPDQFVILRYLTFLYAMRYDSPSRVWQRTLWYGYCSVMLFLFTTYCYKAYWHITRTAYTFSTFNVLATIWIITGALVRRLLFDRADLVRLVRFLNDRTFRGVERDVWTARRTVQRQNNRYLVAIVLTLLLETFLFLGKNLKLQPEFMLEYNGHVIGGFAFQVLYGFTTCYWGSLYVLIFFFIYAMLNVLRVEMSILAQSFEQTNQILNQHRSSLSASATCIVEERKFWSDLRNLLKKNVQRHVELLE</sequence>
<evidence type="ECO:0000313" key="2">
    <source>
        <dbReference type="EnsemblMetazoa" id="AMAM007035-PA"/>
    </source>
</evidence>
<dbReference type="VEuPathDB" id="VectorBase:AMAM007035"/>
<feature type="transmembrane region" description="Helical" evidence="1">
    <location>
        <begin position="141"/>
        <end position="159"/>
    </location>
</feature>
<reference evidence="3" key="1">
    <citation type="submission" date="2013-09" db="EMBL/GenBank/DDBJ databases">
        <title>The Genome Sequence of Anopheles maculatus species B.</title>
        <authorList>
            <consortium name="The Broad Institute Genomics Platform"/>
            <person name="Neafsey D.E."/>
            <person name="Besansky N."/>
            <person name="Howell P."/>
            <person name="Walton C."/>
            <person name="Young S.K."/>
            <person name="Zeng Q."/>
            <person name="Gargeya S."/>
            <person name="Fitzgerald M."/>
            <person name="Haas B."/>
            <person name="Abouelleil A."/>
            <person name="Allen A.W."/>
            <person name="Alvarado L."/>
            <person name="Arachchi H.M."/>
            <person name="Berlin A.M."/>
            <person name="Chapman S.B."/>
            <person name="Gainer-Dewar J."/>
            <person name="Goldberg J."/>
            <person name="Griggs A."/>
            <person name="Gujja S."/>
            <person name="Hansen M."/>
            <person name="Howarth C."/>
            <person name="Imamovic A."/>
            <person name="Ireland A."/>
            <person name="Larimer J."/>
            <person name="McCowan C."/>
            <person name="Murphy C."/>
            <person name="Pearson M."/>
            <person name="Poon T.W."/>
            <person name="Priest M."/>
            <person name="Roberts A."/>
            <person name="Saif S."/>
            <person name="Shea T."/>
            <person name="Sisk P."/>
            <person name="Sykes S."/>
            <person name="Wortman J."/>
            <person name="Nusbaum C."/>
            <person name="Birren B."/>
        </authorList>
    </citation>
    <scope>NUCLEOTIDE SEQUENCE [LARGE SCALE GENOMIC DNA]</scope>
    <source>
        <strain evidence="3">maculatus3</strain>
    </source>
</reference>
<name>A0A182SHQ8_9DIPT</name>
<feature type="transmembrane region" description="Helical" evidence="1">
    <location>
        <begin position="52"/>
        <end position="72"/>
    </location>
</feature>
<reference evidence="2" key="2">
    <citation type="submission" date="2020-05" db="UniProtKB">
        <authorList>
            <consortium name="EnsemblMetazoa"/>
        </authorList>
    </citation>
    <scope>IDENTIFICATION</scope>
    <source>
        <strain evidence="2">maculatus3</strain>
    </source>
</reference>
<evidence type="ECO:0000313" key="3">
    <source>
        <dbReference type="Proteomes" id="UP000075901"/>
    </source>
</evidence>
<dbReference type="EnsemblMetazoa" id="AMAM007035-RA">
    <property type="protein sequence ID" value="AMAM007035-PA"/>
    <property type="gene ID" value="AMAM007035"/>
</dbReference>
<feature type="transmembrane region" description="Helical" evidence="1">
    <location>
        <begin position="78"/>
        <end position="98"/>
    </location>
</feature>
<dbReference type="AlphaFoldDB" id="A0A182SHQ8"/>
<keyword evidence="3" id="KW-1185">Reference proteome</keyword>
<protein>
    <submittedName>
        <fullName evidence="2">Uncharacterized protein</fullName>
    </submittedName>
</protein>
<evidence type="ECO:0000256" key="1">
    <source>
        <dbReference type="SAM" id="Phobius"/>
    </source>
</evidence>
<dbReference type="Proteomes" id="UP000075901">
    <property type="component" value="Unassembled WGS sequence"/>
</dbReference>